<dbReference type="Proteomes" id="UP000789901">
    <property type="component" value="Unassembled WGS sequence"/>
</dbReference>
<reference evidence="1 2" key="1">
    <citation type="submission" date="2021-06" db="EMBL/GenBank/DDBJ databases">
        <authorList>
            <person name="Kallberg Y."/>
            <person name="Tangrot J."/>
            <person name="Rosling A."/>
        </authorList>
    </citation>
    <scope>NUCLEOTIDE SEQUENCE [LARGE SCALE GENOMIC DNA]</scope>
    <source>
        <strain evidence="1 2">120-4 pot B 10/14</strain>
    </source>
</reference>
<name>A0ABN7VHW7_GIGMA</name>
<gene>
    <name evidence="1" type="ORF">GMARGA_LOCUS18805</name>
</gene>
<accession>A0ABN7VHW7</accession>
<organism evidence="1 2">
    <name type="scientific">Gigaspora margarita</name>
    <dbReference type="NCBI Taxonomy" id="4874"/>
    <lineage>
        <taxon>Eukaryota</taxon>
        <taxon>Fungi</taxon>
        <taxon>Fungi incertae sedis</taxon>
        <taxon>Mucoromycota</taxon>
        <taxon>Glomeromycotina</taxon>
        <taxon>Glomeromycetes</taxon>
        <taxon>Diversisporales</taxon>
        <taxon>Gigasporaceae</taxon>
        <taxon>Gigaspora</taxon>
    </lineage>
</organism>
<protein>
    <submittedName>
        <fullName evidence="1">735_t:CDS:1</fullName>
    </submittedName>
</protein>
<dbReference type="EMBL" id="CAJVQB010015269">
    <property type="protein sequence ID" value="CAG8773506.1"/>
    <property type="molecule type" value="Genomic_DNA"/>
</dbReference>
<evidence type="ECO:0000313" key="2">
    <source>
        <dbReference type="Proteomes" id="UP000789901"/>
    </source>
</evidence>
<keyword evidence="2" id="KW-1185">Reference proteome</keyword>
<evidence type="ECO:0000313" key="1">
    <source>
        <dbReference type="EMBL" id="CAG8773506.1"/>
    </source>
</evidence>
<sequence>MQGPEATENREFADYLIRIGEGKETTYPNIGQDYIHLPDDMMLHGNLEVLITHIYDDLRTRQNNYQYILEYAILTTKNRGVDEINNLILSNFSDEAKTYCLADSIVNPEGFNRALSS</sequence>
<proteinExistence type="predicted"/>
<comment type="caution">
    <text evidence="1">The sequence shown here is derived from an EMBL/GenBank/DDBJ whole genome shotgun (WGS) entry which is preliminary data.</text>
</comment>